<reference evidence="1 2" key="1">
    <citation type="submission" date="2020-10" db="EMBL/GenBank/DDBJ databases">
        <authorList>
            <person name="Castelo-Branco R."/>
            <person name="Eusebio N."/>
            <person name="Adriana R."/>
            <person name="Vieira A."/>
            <person name="Brugerolle De Fraissinette N."/>
            <person name="Rezende De Castro R."/>
            <person name="Schneider M.P."/>
            <person name="Vasconcelos V."/>
            <person name="Leao P.N."/>
        </authorList>
    </citation>
    <scope>NUCLEOTIDE SEQUENCE [LARGE SCALE GENOMIC DNA]</scope>
    <source>
        <strain evidence="1 2">LEGE 06226</strain>
    </source>
</reference>
<name>A0ABR9U878_9CYAN</name>
<dbReference type="EMBL" id="JADEWU010000007">
    <property type="protein sequence ID" value="MBE9142637.1"/>
    <property type="molecule type" value="Genomic_DNA"/>
</dbReference>
<accession>A0ABR9U878</accession>
<evidence type="ECO:0008006" key="3">
    <source>
        <dbReference type="Google" id="ProtNLM"/>
    </source>
</evidence>
<comment type="caution">
    <text evidence="1">The sequence shown here is derived from an EMBL/GenBank/DDBJ whole genome shotgun (WGS) entry which is preliminary data.</text>
</comment>
<dbReference type="Proteomes" id="UP000640725">
    <property type="component" value="Unassembled WGS sequence"/>
</dbReference>
<gene>
    <name evidence="1" type="ORF">IQ236_05290</name>
</gene>
<evidence type="ECO:0000313" key="2">
    <source>
        <dbReference type="Proteomes" id="UP000640725"/>
    </source>
</evidence>
<protein>
    <recommendedName>
        <fullName evidence="3">Transposase</fullName>
    </recommendedName>
</protein>
<evidence type="ECO:0000313" key="1">
    <source>
        <dbReference type="EMBL" id="MBE9142637.1"/>
    </source>
</evidence>
<proteinExistence type="predicted"/>
<sequence>MVQQTHPIHDEYPEPKGTLTRSLRYYGRTPEEQIKINQKGLELIKIWRQEQLHREKNMTPQELETSQINWKGIETIIDENRSRKLFS</sequence>
<keyword evidence="2" id="KW-1185">Reference proteome</keyword>
<dbReference type="RefSeq" id="WP_193868293.1">
    <property type="nucleotide sequence ID" value="NZ_JADEWU010000007.1"/>
</dbReference>
<organism evidence="1 2">
    <name type="scientific">Planktothrix mougeotii LEGE 06226</name>
    <dbReference type="NCBI Taxonomy" id="1828728"/>
    <lineage>
        <taxon>Bacteria</taxon>
        <taxon>Bacillati</taxon>
        <taxon>Cyanobacteriota</taxon>
        <taxon>Cyanophyceae</taxon>
        <taxon>Oscillatoriophycideae</taxon>
        <taxon>Oscillatoriales</taxon>
        <taxon>Microcoleaceae</taxon>
        <taxon>Planktothrix</taxon>
    </lineage>
</organism>